<evidence type="ECO:0000256" key="1">
    <source>
        <dbReference type="ARBA" id="ARBA00005534"/>
    </source>
</evidence>
<dbReference type="PIRSF" id="PIRSF004681">
    <property type="entry name" value="UCP004681"/>
    <property type="match status" value="1"/>
</dbReference>
<dbReference type="NCBIfam" id="TIGR00149">
    <property type="entry name" value="TIGR00149_YjbQ"/>
    <property type="match status" value="1"/>
</dbReference>
<evidence type="ECO:0000313" key="3">
    <source>
        <dbReference type="Proteomes" id="UP000175616"/>
    </source>
</evidence>
<dbReference type="PANTHER" id="PTHR30615">
    <property type="entry name" value="UNCHARACTERIZED PROTEIN YJBQ-RELATED"/>
    <property type="match status" value="1"/>
</dbReference>
<name>A0A1E7YJ69_9PROT</name>
<dbReference type="InterPro" id="IPR035917">
    <property type="entry name" value="YjbQ-like_sf"/>
</dbReference>
<dbReference type="AlphaFoldDB" id="A0A1E7YJ69"/>
<dbReference type="Proteomes" id="UP000175616">
    <property type="component" value="Unassembled WGS sequence"/>
</dbReference>
<accession>A0A1E7YJ69</accession>
<dbReference type="EMBL" id="LZYE01000366">
    <property type="protein sequence ID" value="OFC29573.1"/>
    <property type="molecule type" value="Genomic_DNA"/>
</dbReference>
<dbReference type="PROSITE" id="PS01314">
    <property type="entry name" value="UPF0047"/>
    <property type="match status" value="1"/>
</dbReference>
<dbReference type="Pfam" id="PF01894">
    <property type="entry name" value="YjbQ"/>
    <property type="match status" value="1"/>
</dbReference>
<evidence type="ECO:0008006" key="4">
    <source>
        <dbReference type="Google" id="ProtNLM"/>
    </source>
</evidence>
<comment type="similarity">
    <text evidence="1">Belongs to the UPF0047 family.</text>
</comment>
<comment type="caution">
    <text evidence="2">The sequence shown here is derived from an EMBL/GenBank/DDBJ whole genome shotgun (WGS) entry which is preliminary data.</text>
</comment>
<dbReference type="Gene3D" id="2.60.120.460">
    <property type="entry name" value="YjbQ-like"/>
    <property type="match status" value="1"/>
</dbReference>
<evidence type="ECO:0000313" key="2">
    <source>
        <dbReference type="EMBL" id="OFC29573.1"/>
    </source>
</evidence>
<sequence length="143" mass="16284">MEQRDVQWRIATSGRGLYPLDGRVASWLRENAALAGWVQVFLPHTSAGLILQENADPDVQRDLLDFLGRLVPDGDPRYRHRNEGPDDMAAHIRTVLTQNSLSIPVRDGVLQLGTWQGLYLIEHRQQAQQRHLWVGFTGHCAQR</sequence>
<dbReference type="InterPro" id="IPR001602">
    <property type="entry name" value="UPF0047_YjbQ-like"/>
</dbReference>
<dbReference type="PANTHER" id="PTHR30615:SF8">
    <property type="entry name" value="UPF0047 PROTEIN C4A8.02C"/>
    <property type="match status" value="1"/>
</dbReference>
<reference evidence="2 3" key="1">
    <citation type="submission" date="2016-06" db="EMBL/GenBank/DDBJ databases">
        <title>Gene turnover analysis identifies the evolutionary adaptation of the extremophile Acidithiobacillus caldus.</title>
        <authorList>
            <person name="Zhang X."/>
        </authorList>
    </citation>
    <scope>NUCLEOTIDE SEQUENCE [LARGE SCALE GENOMIC DNA]</scope>
    <source>
        <strain evidence="2 3">DX</strain>
    </source>
</reference>
<gene>
    <name evidence="2" type="ORF">BAE27_14530</name>
</gene>
<proteinExistence type="inferred from homology"/>
<protein>
    <recommendedName>
        <fullName evidence="4">Secondary thiamine-phosphate synthase enzyme</fullName>
    </recommendedName>
</protein>
<organism evidence="2 3">
    <name type="scientific">Acidithiobacillus caldus</name>
    <dbReference type="NCBI Taxonomy" id="33059"/>
    <lineage>
        <taxon>Bacteria</taxon>
        <taxon>Pseudomonadati</taxon>
        <taxon>Pseudomonadota</taxon>
        <taxon>Acidithiobacillia</taxon>
        <taxon>Acidithiobacillales</taxon>
        <taxon>Acidithiobacillaceae</taxon>
        <taxon>Acidithiobacillus</taxon>
    </lineage>
</organism>
<dbReference type="SUPFAM" id="SSF111038">
    <property type="entry name" value="YjbQ-like"/>
    <property type="match status" value="1"/>
</dbReference>